<protein>
    <submittedName>
        <fullName evidence="2">Uncharacterized protein</fullName>
    </submittedName>
</protein>
<dbReference type="AlphaFoldDB" id="C9ZSL4"/>
<evidence type="ECO:0000313" key="2">
    <source>
        <dbReference type="EMBL" id="CBH12398.1"/>
    </source>
</evidence>
<dbReference type="GeneID" id="23862528"/>
<dbReference type="KEGG" id="tbg:TbgDal_VII3410"/>
<keyword evidence="1" id="KW-1133">Transmembrane helix</keyword>
<keyword evidence="1" id="KW-0472">Membrane</keyword>
<dbReference type="EMBL" id="FN554970">
    <property type="protein sequence ID" value="CBH12398.1"/>
    <property type="molecule type" value="Genomic_DNA"/>
</dbReference>
<organism evidence="2 3">
    <name type="scientific">Trypanosoma brucei gambiense (strain MHOM/CI/86/DAL972)</name>
    <dbReference type="NCBI Taxonomy" id="679716"/>
    <lineage>
        <taxon>Eukaryota</taxon>
        <taxon>Discoba</taxon>
        <taxon>Euglenozoa</taxon>
        <taxon>Kinetoplastea</taxon>
        <taxon>Metakinetoplastina</taxon>
        <taxon>Trypanosomatida</taxon>
        <taxon>Trypanosomatidae</taxon>
        <taxon>Trypanosoma</taxon>
    </lineage>
</organism>
<evidence type="ECO:0000256" key="1">
    <source>
        <dbReference type="SAM" id="Phobius"/>
    </source>
</evidence>
<accession>C9ZSL4</accession>
<proteinExistence type="predicted"/>
<reference evidence="3" key="1">
    <citation type="journal article" date="2010" name="PLoS Negl. Trop. Dis.">
        <title>The genome sequence of Trypanosoma brucei gambiense, causative agent of chronic human african trypanosomiasis.</title>
        <authorList>
            <person name="Jackson A.P."/>
            <person name="Sanders M."/>
            <person name="Berry A."/>
            <person name="McQuillan J."/>
            <person name="Aslett M.A."/>
            <person name="Quail M.A."/>
            <person name="Chukualim B."/>
            <person name="Capewell P."/>
            <person name="MacLeod A."/>
            <person name="Melville S.E."/>
            <person name="Gibson W."/>
            <person name="Barry J.D."/>
            <person name="Berriman M."/>
            <person name="Hertz-Fowler C."/>
        </authorList>
    </citation>
    <scope>NUCLEOTIDE SEQUENCE [LARGE SCALE GENOMIC DNA]</scope>
    <source>
        <strain evidence="3">MHOM/CI/86/DAL972</strain>
    </source>
</reference>
<dbReference type="RefSeq" id="XP_011774679.1">
    <property type="nucleotide sequence ID" value="XM_011776377.1"/>
</dbReference>
<gene>
    <name evidence="2" type="ORF">TbgDal_VII3410</name>
</gene>
<dbReference type="Proteomes" id="UP000002316">
    <property type="component" value="Chromosome 7"/>
</dbReference>
<name>C9ZSL4_TRYB9</name>
<keyword evidence="1" id="KW-0812">Transmembrane</keyword>
<feature type="transmembrane region" description="Helical" evidence="1">
    <location>
        <begin position="18"/>
        <end position="39"/>
    </location>
</feature>
<sequence length="159" mass="18796">MDARSITRSSAPTVLRTVFHAILCDAFFSFEGIALYWLVSLRVEIKQLFCWRLKRECWDSSFLPCYALFLYCCTLLWRHPVHNADNVSVSDFRPFLPFLIRCFQRCIAACVLHLSFIHRFFVCFLFRSFHPFHSPPPSCERAQMRGSVFRSQWNDGNRV</sequence>
<evidence type="ECO:0000313" key="3">
    <source>
        <dbReference type="Proteomes" id="UP000002316"/>
    </source>
</evidence>